<dbReference type="Pfam" id="PF14716">
    <property type="entry name" value="HHH_8"/>
    <property type="match status" value="1"/>
</dbReference>
<evidence type="ECO:0000313" key="22">
    <source>
        <dbReference type="EMBL" id="ROL45565.1"/>
    </source>
</evidence>
<keyword evidence="7" id="KW-0540">Nuclease</keyword>
<dbReference type="InterPro" id="IPR047417">
    <property type="entry name" value="WHD_MUS81"/>
</dbReference>
<evidence type="ECO:0000256" key="7">
    <source>
        <dbReference type="ARBA" id="ARBA00022722"/>
    </source>
</evidence>
<dbReference type="InterPro" id="IPR026767">
    <property type="entry name" value="Tmem151"/>
</dbReference>
<dbReference type="GO" id="GO:0007127">
    <property type="term" value="P:meiosis I"/>
    <property type="evidence" value="ECO:0007669"/>
    <property type="project" value="UniProtKB-ARBA"/>
</dbReference>
<evidence type="ECO:0000256" key="4">
    <source>
        <dbReference type="ARBA" id="ARBA00009583"/>
    </source>
</evidence>
<dbReference type="AlphaFoldDB" id="A0A3N0YH38"/>
<evidence type="ECO:0000259" key="21">
    <source>
        <dbReference type="SMART" id="SM00891"/>
    </source>
</evidence>
<keyword evidence="15" id="KW-0233">DNA recombination</keyword>
<dbReference type="GO" id="GO:0003677">
    <property type="term" value="F:DNA binding"/>
    <property type="evidence" value="ECO:0007669"/>
    <property type="project" value="InterPro"/>
</dbReference>
<dbReference type="PANTHER" id="PTHR31893:SF3">
    <property type="entry name" value="TRANSMEMBRANE PROTEIN 151A"/>
    <property type="match status" value="1"/>
</dbReference>
<feature type="region of interest" description="Disordered" evidence="20">
    <location>
        <begin position="1164"/>
        <end position="1258"/>
    </location>
</feature>
<name>A0A3N0YH38_ANAGA</name>
<dbReference type="GO" id="GO:0016020">
    <property type="term" value="C:membrane"/>
    <property type="evidence" value="ECO:0007669"/>
    <property type="project" value="UniProtKB-SubCell"/>
</dbReference>
<dbReference type="InterPro" id="IPR047416">
    <property type="entry name" value="XPF_nuclease_Mus81"/>
</dbReference>
<keyword evidence="23" id="KW-1185">Reference proteome</keyword>
<evidence type="ECO:0000256" key="20">
    <source>
        <dbReference type="SAM" id="MobiDB-lite"/>
    </source>
</evidence>
<feature type="region of interest" description="Disordered" evidence="20">
    <location>
        <begin position="650"/>
        <end position="676"/>
    </location>
</feature>
<feature type="compositionally biased region" description="Acidic residues" evidence="20">
    <location>
        <begin position="268"/>
        <end position="278"/>
    </location>
</feature>
<dbReference type="Gene3D" id="1.10.150.670">
    <property type="entry name" value="Crossover junction endonuclease EME1, DNA-binding domain"/>
    <property type="match status" value="1"/>
</dbReference>
<reference evidence="22 23" key="1">
    <citation type="submission" date="2018-10" db="EMBL/GenBank/DDBJ databases">
        <title>Genome assembly for a Yunnan-Guizhou Plateau 3E fish, Anabarilius grahami (Regan), and its evolutionary and genetic applications.</title>
        <authorList>
            <person name="Jiang W."/>
        </authorList>
    </citation>
    <scope>NUCLEOTIDE SEQUENCE [LARGE SCALE GENOMIC DNA]</scope>
    <source>
        <strain evidence="22">AG-KIZ</strain>
        <tissue evidence="22">Muscle</tissue>
    </source>
</reference>
<dbReference type="GO" id="GO:0031297">
    <property type="term" value="P:replication fork processing"/>
    <property type="evidence" value="ECO:0007669"/>
    <property type="project" value="UniProtKB-ARBA"/>
</dbReference>
<dbReference type="InterPro" id="IPR011335">
    <property type="entry name" value="Restrct_endonuc-II-like"/>
</dbReference>
<dbReference type="Pfam" id="PF21292">
    <property type="entry name" value="EME1-MUS81_C"/>
    <property type="match status" value="1"/>
</dbReference>
<dbReference type="Gene3D" id="6.20.60.10">
    <property type="match status" value="1"/>
</dbReference>
<dbReference type="GO" id="GO:0000724">
    <property type="term" value="P:double-strand break repair via homologous recombination"/>
    <property type="evidence" value="ECO:0007669"/>
    <property type="project" value="UniProtKB-ARBA"/>
</dbReference>
<evidence type="ECO:0000256" key="14">
    <source>
        <dbReference type="ARBA" id="ARBA00023136"/>
    </source>
</evidence>
<protein>
    <recommendedName>
        <fullName evidence="18">Structure-specific endonuclease subunit MUS81</fullName>
    </recommendedName>
    <alternativeName>
        <fullName evidence="19">Crossover junction endonuclease MUS81</fullName>
    </alternativeName>
</protein>
<evidence type="ECO:0000256" key="15">
    <source>
        <dbReference type="ARBA" id="ARBA00023172"/>
    </source>
</evidence>
<comment type="subcellular location">
    <subcellularLocation>
        <location evidence="3">Membrane</location>
        <topology evidence="3">Multi-pass membrane protein</topology>
    </subcellularLocation>
    <subcellularLocation>
        <location evidence="2">Nucleus</location>
    </subcellularLocation>
</comment>
<comment type="cofactor">
    <cofactor evidence="1">
        <name>Mg(2+)</name>
        <dbReference type="ChEBI" id="CHEBI:18420"/>
    </cofactor>
</comment>
<comment type="similarity">
    <text evidence="5">Belongs to the XPF family.</text>
</comment>
<dbReference type="Gene3D" id="1.10.10.10">
    <property type="entry name" value="Winged helix-like DNA-binding domain superfamily/Winged helix DNA-binding domain"/>
    <property type="match status" value="1"/>
</dbReference>
<dbReference type="GO" id="GO:0016889">
    <property type="term" value="F:DNA endonuclease activity, producing 3'-phosphomonoesters"/>
    <property type="evidence" value="ECO:0007669"/>
    <property type="project" value="UniProtKB-ARBA"/>
</dbReference>
<dbReference type="Proteomes" id="UP000281406">
    <property type="component" value="Unassembled WGS sequence"/>
</dbReference>
<dbReference type="Pfam" id="PF02732">
    <property type="entry name" value="ERCC4"/>
    <property type="match status" value="1"/>
</dbReference>
<dbReference type="OrthoDB" id="5963188at2759"/>
<dbReference type="SUPFAM" id="SSF47802">
    <property type="entry name" value="DNA polymerase beta, N-terminal domain-like"/>
    <property type="match status" value="1"/>
</dbReference>
<evidence type="ECO:0000256" key="19">
    <source>
        <dbReference type="ARBA" id="ARBA00093654"/>
    </source>
</evidence>
<gene>
    <name evidence="22" type="ORF">DPX16_17681</name>
</gene>
<keyword evidence="13" id="KW-1133">Transmembrane helix</keyword>
<proteinExistence type="inferred from homology"/>
<dbReference type="Pfam" id="PF14857">
    <property type="entry name" value="TMEM151"/>
    <property type="match status" value="1"/>
</dbReference>
<feature type="compositionally biased region" description="Basic and acidic residues" evidence="20">
    <location>
        <begin position="238"/>
        <end position="255"/>
    </location>
</feature>
<sequence>MPADQVCLGRKRPLPSCPNPLFLQWLTELRDSAKEKGLKTQYVYQKAINSLKKYPLPLKNGKEAKILQNFGDGICKILDERLQKHYRENGSDAPIHLAASCHTSNMASSKQMEEPQRKPSGNLGEHMKRTQTEVRKEKGTKKKREYVPQKRSGGYAVLLTLYRHTQMPGSKGFMFRNELQTEAQPLCDKSFTVPDLGSKYTAWSSVSTLIQKELLVKTHNPARYSLTDQGLALAEKLNSEETGMTKEHVVQKSEEENSQDAPDVVDLTLEEEEEEKEEREEKESWSSKSSERPATGLSVNQPRGVVSQSDAIGKSQTLETGKAAMGWNLPPGSYDIVLCVDFIETTGKQEMASRFILELHCELNRGSSGRKQELAKELQRNGVTFDIRKLNVGDFLWVAREKVTPVPGQLRPPVGKELVLDYIIERKRMDDLCGSIIDGRFREQKFRLKRCGLRKPIYLVEECGSAAAHLSLPESTLQQAIVNTQVVDGFFVKRVQDVKESAAYLTIMTRYLQKLYQNCTLFCRSRELEGDGEEEMEHTANLSCSLMTFTEFNYGAVKNKCQTVREVFARQIMQISGVSGDKAAAVLEHYSTVSSLLQAYDQCSNETEKEKLLSSIKYGKLKRLPLSRIRIGTSGGWGDLPPGEDPDEGRHIVKRPPAIPGVSPRGKRDGGKMQEATADAEEPILNGAGREEQRPVKQSLAASLCRESHWKCLLLTLLMFGCFGTLAWCKLCKVPVLAPTEPEAAVVEPGDPSTTSASSGVYIPLEVDLDSPCSSGYIYIPLAFLAMLYVVYLVECWHCYSKTALLAQAEVAEVYERVQRLQQATPCIWWKAISYHYVRRTRQVTRYRNGDAYTTTQVYHERVNTHAASSEFDYVRYGVKDVSKELRGLMDHPAVRLRFTKCFSFASARAEAAYLTQRARFFGENEGLDDYMEAREGMHLKNVDFREHILAFPDPARQPWYARRKVFWLASALLLSWPLRVVAEYRTAYVHYHVEKLFGDADENNSGDVTENSGGNENGNGPGPGSGSSYRAISRVNTVDMTELEWHIRCNQQMVPSYSEALLMDPGSGANQGTNTPPAGQGTNSTVVGPSYPVAFTSAYLLQNCPRCRRTTSSASLPSQLRGPTSTLLSGTMAGMRASASGGGPGGPGRLVLSRSGFSLGRLQAPRPSSLFHSRSVGGGLAARGEEPSGGGGFLGLGARQDEESRRVLEGEGEEDEEVANVEREEEGERDGEEREQQEDAEEEEAREGDRPPTYQDAFFFPVLIVHGEESCHSGEDIS</sequence>
<accession>A0A3N0YH38</accession>
<evidence type="ECO:0000256" key="12">
    <source>
        <dbReference type="ARBA" id="ARBA00022842"/>
    </source>
</evidence>
<feature type="compositionally biased region" description="Basic and acidic residues" evidence="20">
    <location>
        <begin position="1200"/>
        <end position="1210"/>
    </location>
</feature>
<dbReference type="InterPro" id="IPR036388">
    <property type="entry name" value="WH-like_DNA-bd_sf"/>
</dbReference>
<evidence type="ECO:0000256" key="6">
    <source>
        <dbReference type="ARBA" id="ARBA00022692"/>
    </source>
</evidence>
<dbReference type="InterPro" id="IPR010996">
    <property type="entry name" value="HHH_MUS81"/>
</dbReference>
<feature type="region of interest" description="Disordered" evidence="20">
    <location>
        <begin position="106"/>
        <end position="146"/>
    </location>
</feature>
<comment type="caution">
    <text evidence="22">The sequence shown here is derived from an EMBL/GenBank/DDBJ whole genome shotgun (WGS) entry which is preliminary data.</text>
</comment>
<dbReference type="SMART" id="SM00891">
    <property type="entry name" value="ERCC4"/>
    <property type="match status" value="1"/>
</dbReference>
<keyword evidence="11" id="KW-0378">Hydrolase</keyword>
<dbReference type="PANTHER" id="PTHR31893">
    <property type="entry name" value="TRANSMEMBRANE PROTEIN 151 HOMOLOG"/>
    <property type="match status" value="1"/>
</dbReference>
<dbReference type="GO" id="GO:0046872">
    <property type="term" value="F:metal ion binding"/>
    <property type="evidence" value="ECO:0007669"/>
    <property type="project" value="UniProtKB-KW"/>
</dbReference>
<keyword evidence="9 22" id="KW-0255">Endonuclease</keyword>
<feature type="region of interest" description="Disordered" evidence="20">
    <location>
        <begin position="1111"/>
        <end position="1130"/>
    </location>
</feature>
<dbReference type="GO" id="GO:1905347">
    <property type="term" value="C:endodeoxyribonuclease complex"/>
    <property type="evidence" value="ECO:0007669"/>
    <property type="project" value="UniProtKB-ARBA"/>
</dbReference>
<feature type="compositionally biased region" description="Gly residues" evidence="20">
    <location>
        <begin position="1016"/>
        <end position="1026"/>
    </location>
</feature>
<dbReference type="Gene3D" id="3.40.50.10130">
    <property type="match status" value="1"/>
</dbReference>
<dbReference type="CDD" id="cd20074">
    <property type="entry name" value="XPF_nuclease_Mus81"/>
    <property type="match status" value="1"/>
</dbReference>
<dbReference type="FunFam" id="1.10.10.10:FF:000307">
    <property type="entry name" value="Crossover junction endonuclease MUS81"/>
    <property type="match status" value="1"/>
</dbReference>
<evidence type="ECO:0000256" key="13">
    <source>
        <dbReference type="ARBA" id="ARBA00022989"/>
    </source>
</evidence>
<keyword evidence="12" id="KW-0460">Magnesium</keyword>
<feature type="compositionally biased region" description="Polar residues" evidence="20">
    <location>
        <begin position="297"/>
        <end position="312"/>
    </location>
</feature>
<feature type="compositionally biased region" description="Gly residues" evidence="20">
    <location>
        <begin position="1177"/>
        <end position="1196"/>
    </location>
</feature>
<dbReference type="InterPro" id="IPR042530">
    <property type="entry name" value="EME1/EME2_C"/>
</dbReference>
<feature type="domain" description="ERCC4" evidence="21">
    <location>
        <begin position="337"/>
        <end position="464"/>
    </location>
</feature>
<dbReference type="FunFam" id="1.10.150.110:FF:000001">
    <property type="entry name" value="Putative Crossover junction endonuclease MUS81"/>
    <property type="match status" value="1"/>
</dbReference>
<dbReference type="FunFam" id="3.40.50.10130:FF:000003">
    <property type="entry name" value="Crossover junction endonuclease MUS81"/>
    <property type="match status" value="1"/>
</dbReference>
<keyword evidence="16" id="KW-0234">DNA repair</keyword>
<dbReference type="InterPro" id="IPR027421">
    <property type="entry name" value="DNA_pol_lamdba_lyase_dom_sf"/>
</dbReference>
<feature type="compositionally biased region" description="Basic and acidic residues" evidence="20">
    <location>
        <begin position="279"/>
        <end position="291"/>
    </location>
</feature>
<keyword evidence="10" id="KW-0227">DNA damage</keyword>
<evidence type="ECO:0000256" key="10">
    <source>
        <dbReference type="ARBA" id="ARBA00022763"/>
    </source>
</evidence>
<comment type="similarity">
    <text evidence="4">Belongs to the TMEM151 family.</text>
</comment>
<evidence type="ECO:0000256" key="17">
    <source>
        <dbReference type="ARBA" id="ARBA00023242"/>
    </source>
</evidence>
<keyword evidence="8" id="KW-0479">Metal-binding</keyword>
<feature type="region of interest" description="Disordered" evidence="20">
    <location>
        <begin position="238"/>
        <end position="312"/>
    </location>
</feature>
<feature type="region of interest" description="Disordered" evidence="20">
    <location>
        <begin position="1001"/>
        <end position="1031"/>
    </location>
</feature>
<dbReference type="Pfam" id="PF21136">
    <property type="entry name" value="WHD_MUS81"/>
    <property type="match status" value="1"/>
</dbReference>
<evidence type="ECO:0000313" key="23">
    <source>
        <dbReference type="Proteomes" id="UP000281406"/>
    </source>
</evidence>
<dbReference type="SUPFAM" id="SSF52980">
    <property type="entry name" value="Restriction endonuclease-like"/>
    <property type="match status" value="1"/>
</dbReference>
<dbReference type="Gene3D" id="1.10.150.110">
    <property type="entry name" value="DNA polymerase beta, N-terminal domain-like"/>
    <property type="match status" value="1"/>
</dbReference>
<evidence type="ECO:0000256" key="9">
    <source>
        <dbReference type="ARBA" id="ARBA00022759"/>
    </source>
</evidence>
<keyword evidence="6" id="KW-0812">Transmembrane</keyword>
<dbReference type="CDD" id="cd21036">
    <property type="entry name" value="WH_MUS81"/>
    <property type="match status" value="1"/>
</dbReference>
<evidence type="ECO:0000256" key="8">
    <source>
        <dbReference type="ARBA" id="ARBA00022723"/>
    </source>
</evidence>
<evidence type="ECO:0000256" key="2">
    <source>
        <dbReference type="ARBA" id="ARBA00004123"/>
    </source>
</evidence>
<evidence type="ECO:0000256" key="18">
    <source>
        <dbReference type="ARBA" id="ARBA00093612"/>
    </source>
</evidence>
<evidence type="ECO:0000256" key="1">
    <source>
        <dbReference type="ARBA" id="ARBA00001946"/>
    </source>
</evidence>
<evidence type="ECO:0000256" key="3">
    <source>
        <dbReference type="ARBA" id="ARBA00004141"/>
    </source>
</evidence>
<feature type="compositionally biased region" description="Acidic residues" evidence="20">
    <location>
        <begin position="1211"/>
        <end position="1247"/>
    </location>
</feature>
<evidence type="ECO:0000256" key="11">
    <source>
        <dbReference type="ARBA" id="ARBA00022801"/>
    </source>
</evidence>
<evidence type="ECO:0000256" key="5">
    <source>
        <dbReference type="ARBA" id="ARBA00010015"/>
    </source>
</evidence>
<keyword evidence="17" id="KW-0539">Nucleus</keyword>
<dbReference type="InterPro" id="IPR006166">
    <property type="entry name" value="ERCC4_domain"/>
</dbReference>
<evidence type="ECO:0000256" key="16">
    <source>
        <dbReference type="ARBA" id="ARBA00023204"/>
    </source>
</evidence>
<organism evidence="22 23">
    <name type="scientific">Anabarilius grahami</name>
    <name type="common">Kanglang fish</name>
    <name type="synonym">Barilius grahami</name>
    <dbReference type="NCBI Taxonomy" id="495550"/>
    <lineage>
        <taxon>Eukaryota</taxon>
        <taxon>Metazoa</taxon>
        <taxon>Chordata</taxon>
        <taxon>Craniata</taxon>
        <taxon>Vertebrata</taxon>
        <taxon>Euteleostomi</taxon>
        <taxon>Actinopterygii</taxon>
        <taxon>Neopterygii</taxon>
        <taxon>Teleostei</taxon>
        <taxon>Ostariophysi</taxon>
        <taxon>Cypriniformes</taxon>
        <taxon>Xenocyprididae</taxon>
        <taxon>Xenocypridinae</taxon>
        <taxon>Xenocypridinae incertae sedis</taxon>
        <taxon>Anabarilius</taxon>
    </lineage>
</organism>
<feature type="compositionally biased region" description="Basic and acidic residues" evidence="20">
    <location>
        <begin position="125"/>
        <end position="137"/>
    </location>
</feature>
<dbReference type="GO" id="GO:0005634">
    <property type="term" value="C:nucleus"/>
    <property type="evidence" value="ECO:0007669"/>
    <property type="project" value="UniProtKB-SubCell"/>
</dbReference>
<dbReference type="EMBL" id="RJVU01042551">
    <property type="protein sequence ID" value="ROL45565.1"/>
    <property type="molecule type" value="Genomic_DNA"/>
</dbReference>
<keyword evidence="14" id="KW-0472">Membrane</keyword>